<dbReference type="PANTHER" id="PTHR11709">
    <property type="entry name" value="MULTI-COPPER OXIDASE"/>
    <property type="match status" value="1"/>
</dbReference>
<evidence type="ECO:0000256" key="4">
    <source>
        <dbReference type="ARBA" id="ARBA00023180"/>
    </source>
</evidence>
<name>A0ABZ1D3Q0_9TREE</name>
<dbReference type="SUPFAM" id="SSF49503">
    <property type="entry name" value="Cupredoxins"/>
    <property type="match status" value="3"/>
</dbReference>
<dbReference type="GeneID" id="87957774"/>
<keyword evidence="3" id="KW-1015">Disulfide bond</keyword>
<feature type="domain" description="Plastocyanin-like" evidence="8">
    <location>
        <begin position="87"/>
        <end position="200"/>
    </location>
</feature>
<comment type="similarity">
    <text evidence="1">Belongs to the multicopper oxidase family.</text>
</comment>
<sequence length="643" mass="72297">MIIAWFLLGLIALISQCHALSILEPLLAPSLTGPDKSNNLYLSDTNVQERSNAYKRAYTDPNTFILSGDFQITNIPQTREFWFNIGESVANPDGYTRKVYTINGQFPGPFIELNTGDTLKVHVTNTLDIPQTIHWHGLTQNGTVHMDGVPGITQCPIPPGSSFTYEFPIIRQYGTFWYHSHYANTMADGIFGPLIIHSPDDPLQRGKDYDEDRILWINDWWHDQSLLIVNGLTSKAGYRGTVAAPKPDSILINGFGESNCSDVHYPSGATCDPPTRPRIPVPANKKIRFRIINPSSHSLLRVSIDNHEMEVIEADATPIYGPTIHEIPVAPAQRYSVIVNTDQGKTGDTFWIRVNVAAACQDNIPQWALGILQYHPIGDIDTDSTVDWPETSEWNDLESYDSPCRDLENRYDLVPRIVKDAYDPPLDSKSLSSQFGVFVDVNGNNVTGFAFNNITFQNQIYDPVLSIVETEGKYKSATLASVTYEQDGYVDLIINNLDLLDHPYHIHGNDFQVVKRGEGTVTSEQVRDMGLIASNPLRRDTIFISGLSYAVLRFRTDNPGVWTIHCHIGWHLAQGKLAVMIVRTNDVQKFDRPQTWQNLCAGHDIGEIGPARRGIGSRMKSLVTRSLEKIHYHWLHRYGSREN</sequence>
<dbReference type="InterPro" id="IPR001117">
    <property type="entry name" value="Cu-oxidase_2nd"/>
</dbReference>
<keyword evidence="2" id="KW-0186">Copper</keyword>
<proteinExistence type="inferred from homology"/>
<keyword evidence="5" id="KW-0732">Signal</keyword>
<dbReference type="InterPro" id="IPR008972">
    <property type="entry name" value="Cupredoxin"/>
</dbReference>
<protein>
    <recommendedName>
        <fullName evidence="11">Laccase</fullName>
    </recommendedName>
</protein>
<dbReference type="Gene3D" id="2.60.40.420">
    <property type="entry name" value="Cupredoxins - blue copper proteins"/>
    <property type="match status" value="3"/>
</dbReference>
<evidence type="ECO:0000259" key="6">
    <source>
        <dbReference type="Pfam" id="PF00394"/>
    </source>
</evidence>
<evidence type="ECO:0000256" key="1">
    <source>
        <dbReference type="ARBA" id="ARBA00010609"/>
    </source>
</evidence>
<dbReference type="Pfam" id="PF00394">
    <property type="entry name" value="Cu-oxidase"/>
    <property type="match status" value="1"/>
</dbReference>
<evidence type="ECO:0000256" key="5">
    <source>
        <dbReference type="SAM" id="SignalP"/>
    </source>
</evidence>
<reference evidence="9 10" key="1">
    <citation type="submission" date="2024-01" db="EMBL/GenBank/DDBJ databases">
        <title>Comparative genomics of Cryptococcus and Kwoniella reveals pathogenesis evolution and contrasting modes of karyotype evolution via chromosome fusion or intercentromeric recombination.</title>
        <authorList>
            <person name="Coelho M.A."/>
            <person name="David-Palma M."/>
            <person name="Shea T."/>
            <person name="Bowers K."/>
            <person name="McGinley-Smith S."/>
            <person name="Mohammad A.W."/>
            <person name="Gnirke A."/>
            <person name="Yurkov A.M."/>
            <person name="Nowrousian M."/>
            <person name="Sun S."/>
            <person name="Cuomo C.A."/>
            <person name="Heitman J."/>
        </authorList>
    </citation>
    <scope>NUCLEOTIDE SEQUENCE [LARGE SCALE GENOMIC DNA]</scope>
    <source>
        <strain evidence="9">CBS 11374</strain>
    </source>
</reference>
<dbReference type="CDD" id="cd13857">
    <property type="entry name" value="CuRO_1_Diphenol_Ox"/>
    <property type="match status" value="1"/>
</dbReference>
<feature type="signal peptide" evidence="5">
    <location>
        <begin position="1"/>
        <end position="19"/>
    </location>
</feature>
<dbReference type="RefSeq" id="XP_062793404.1">
    <property type="nucleotide sequence ID" value="XM_062937353.1"/>
</dbReference>
<gene>
    <name evidence="9" type="ORF">IL334_005644</name>
</gene>
<accession>A0ABZ1D3Q0</accession>
<dbReference type="Pfam" id="PF07732">
    <property type="entry name" value="Cu-oxidase_3"/>
    <property type="match status" value="1"/>
</dbReference>
<evidence type="ECO:0000256" key="2">
    <source>
        <dbReference type="ARBA" id="ARBA00023008"/>
    </source>
</evidence>
<dbReference type="EMBL" id="CP141887">
    <property type="protein sequence ID" value="WRT68665.1"/>
    <property type="molecule type" value="Genomic_DNA"/>
</dbReference>
<feature type="domain" description="Plastocyanin-like" evidence="6">
    <location>
        <begin position="212"/>
        <end position="375"/>
    </location>
</feature>
<dbReference type="InterPro" id="IPR011707">
    <property type="entry name" value="Cu-oxidase-like_N"/>
</dbReference>
<dbReference type="Proteomes" id="UP001329825">
    <property type="component" value="Chromosome 7"/>
</dbReference>
<evidence type="ECO:0000259" key="8">
    <source>
        <dbReference type="Pfam" id="PF07732"/>
    </source>
</evidence>
<evidence type="ECO:0000256" key="3">
    <source>
        <dbReference type="ARBA" id="ARBA00023157"/>
    </source>
</evidence>
<feature type="chain" id="PRO_5045624069" description="Laccase" evidence="5">
    <location>
        <begin position="20"/>
        <end position="643"/>
    </location>
</feature>
<dbReference type="PANTHER" id="PTHR11709:SF414">
    <property type="entry name" value="ADR239WP"/>
    <property type="match status" value="1"/>
</dbReference>
<evidence type="ECO:0008006" key="11">
    <source>
        <dbReference type="Google" id="ProtNLM"/>
    </source>
</evidence>
<keyword evidence="4" id="KW-0325">Glycoprotein</keyword>
<dbReference type="InterPro" id="IPR045087">
    <property type="entry name" value="Cu-oxidase_fam"/>
</dbReference>
<feature type="domain" description="Plastocyanin-like" evidence="7">
    <location>
        <begin position="479"/>
        <end position="585"/>
    </location>
</feature>
<evidence type="ECO:0000313" key="9">
    <source>
        <dbReference type="EMBL" id="WRT68665.1"/>
    </source>
</evidence>
<dbReference type="InterPro" id="IPR011706">
    <property type="entry name" value="Cu-oxidase_C"/>
</dbReference>
<organism evidence="9 10">
    <name type="scientific">Kwoniella shivajii</name>
    <dbReference type="NCBI Taxonomy" id="564305"/>
    <lineage>
        <taxon>Eukaryota</taxon>
        <taxon>Fungi</taxon>
        <taxon>Dikarya</taxon>
        <taxon>Basidiomycota</taxon>
        <taxon>Agaricomycotina</taxon>
        <taxon>Tremellomycetes</taxon>
        <taxon>Tremellales</taxon>
        <taxon>Cryptococcaceae</taxon>
        <taxon>Kwoniella</taxon>
    </lineage>
</organism>
<keyword evidence="10" id="KW-1185">Reference proteome</keyword>
<evidence type="ECO:0000259" key="7">
    <source>
        <dbReference type="Pfam" id="PF07731"/>
    </source>
</evidence>
<dbReference type="Pfam" id="PF07731">
    <property type="entry name" value="Cu-oxidase_2"/>
    <property type="match status" value="1"/>
</dbReference>
<evidence type="ECO:0000313" key="10">
    <source>
        <dbReference type="Proteomes" id="UP001329825"/>
    </source>
</evidence>